<sequence>MLKILSEDTINRLAAGEVITSPIQCLKELCENSVDSGASKLTLSLSQRTVSVQDNGSGINPLDFPLLCVRFATSKLTEFSALQQVQTFGFRGEALCSLSYVGTVFVQSRHHNQLSDGEFRNSKLVKFNQFDNQGENFTQIKVEFDEIEVNRAQALRFINQFAMLHQNVEFSVDGENGLLIKAQNDIVDRVNEIVKCKNHVVEFSGDGAYRRVMICTNAKNRMDSCFVNNRLVTSPFNAQIKQLFSQYIICQIFLTVEDTGLIDFNCHPQKLKVILINQQQILNTMKQAVSLFKMQCPEFKEQQKEVSLADSLKDATQSVSPIFQVRQQQLSSQIEYQLTQSQNVLVQKTNFLQPYYDLMLTYKLLSQAQISSFKHKMLLLKPQPLSMQQTFINFTDSFAYVQIESNLVQYELQPFLVDILTQELIEFFIIGTSILNPFFKNKTSKTNHFQAGIVKSAQVLNVFSLINAEVFVDFGQINVQTEENGEFINQYVEQTVKNANLGQINKKELGLVVEKRRINIQGKILEHNQILKMFDRL</sequence>
<proteinExistence type="inferred from homology"/>
<feature type="domain" description="DNA mismatch repair protein S5" evidence="3">
    <location>
        <begin position="155"/>
        <end position="293"/>
    </location>
</feature>
<gene>
    <name evidence="5" type="ORF">HINF_LOCUS20526</name>
    <name evidence="4" type="ORF">HINF_LOCUS39344</name>
</gene>
<dbReference type="EMBL" id="CATOUU010000825">
    <property type="protein sequence ID" value="CAI9951699.1"/>
    <property type="molecule type" value="Genomic_DNA"/>
</dbReference>
<dbReference type="SUPFAM" id="SSF54211">
    <property type="entry name" value="Ribosomal protein S5 domain 2-like"/>
    <property type="match status" value="1"/>
</dbReference>
<dbReference type="PANTHER" id="PTHR10073:SF52">
    <property type="entry name" value="MISMATCH REPAIR ENDONUCLEASE PMS2"/>
    <property type="match status" value="1"/>
</dbReference>
<evidence type="ECO:0000256" key="2">
    <source>
        <dbReference type="ARBA" id="ARBA00022763"/>
    </source>
</evidence>
<dbReference type="Gene3D" id="3.30.230.10">
    <property type="match status" value="1"/>
</dbReference>
<accession>A0AA86UDS6</accession>
<evidence type="ECO:0000313" key="6">
    <source>
        <dbReference type="Proteomes" id="UP001642409"/>
    </source>
</evidence>
<dbReference type="GO" id="GO:0005524">
    <property type="term" value="F:ATP binding"/>
    <property type="evidence" value="ECO:0007669"/>
    <property type="project" value="InterPro"/>
</dbReference>
<dbReference type="SMART" id="SM01340">
    <property type="entry name" value="DNA_mis_repair"/>
    <property type="match status" value="1"/>
</dbReference>
<dbReference type="GO" id="GO:0016887">
    <property type="term" value="F:ATP hydrolysis activity"/>
    <property type="evidence" value="ECO:0007669"/>
    <property type="project" value="InterPro"/>
</dbReference>
<dbReference type="EMBL" id="CAXDID020000055">
    <property type="protein sequence ID" value="CAL6007206.1"/>
    <property type="molecule type" value="Genomic_DNA"/>
</dbReference>
<reference evidence="5 6" key="2">
    <citation type="submission" date="2024-07" db="EMBL/GenBank/DDBJ databases">
        <authorList>
            <person name="Akdeniz Z."/>
        </authorList>
    </citation>
    <scope>NUCLEOTIDE SEQUENCE [LARGE SCALE GENOMIC DNA]</scope>
</reference>
<dbReference type="Proteomes" id="UP001642409">
    <property type="component" value="Unassembled WGS sequence"/>
</dbReference>
<dbReference type="PANTHER" id="PTHR10073">
    <property type="entry name" value="DNA MISMATCH REPAIR PROTEIN MLH, PMS, MUTL"/>
    <property type="match status" value="1"/>
</dbReference>
<evidence type="ECO:0000256" key="1">
    <source>
        <dbReference type="ARBA" id="ARBA00006082"/>
    </source>
</evidence>
<evidence type="ECO:0000313" key="4">
    <source>
        <dbReference type="EMBL" id="CAI9951699.1"/>
    </source>
</evidence>
<dbReference type="PROSITE" id="PS00058">
    <property type="entry name" value="DNA_MISMATCH_REPAIR_1"/>
    <property type="match status" value="1"/>
</dbReference>
<comment type="caution">
    <text evidence="4">The sequence shown here is derived from an EMBL/GenBank/DDBJ whole genome shotgun (WGS) entry which is preliminary data.</text>
</comment>
<dbReference type="GO" id="GO:0030983">
    <property type="term" value="F:mismatched DNA binding"/>
    <property type="evidence" value="ECO:0007669"/>
    <property type="project" value="InterPro"/>
</dbReference>
<dbReference type="GO" id="GO:0006298">
    <property type="term" value="P:mismatch repair"/>
    <property type="evidence" value="ECO:0007669"/>
    <property type="project" value="InterPro"/>
</dbReference>
<dbReference type="GO" id="GO:0140664">
    <property type="term" value="F:ATP-dependent DNA damage sensor activity"/>
    <property type="evidence" value="ECO:0007669"/>
    <property type="project" value="InterPro"/>
</dbReference>
<comment type="similarity">
    <text evidence="1">Belongs to the DNA mismatch repair MutL/HexB family.</text>
</comment>
<keyword evidence="6" id="KW-1185">Reference proteome</keyword>
<dbReference type="InterPro" id="IPR014721">
    <property type="entry name" value="Ribsml_uS5_D2-typ_fold_subgr"/>
</dbReference>
<protein>
    <submittedName>
        <fullName evidence="4">Mlh1-like protein</fullName>
    </submittedName>
    <submittedName>
        <fullName evidence="5">Mlh1-like_protein</fullName>
    </submittedName>
</protein>
<dbReference type="InterPro" id="IPR014762">
    <property type="entry name" value="DNA_mismatch_repair_CS"/>
</dbReference>
<organism evidence="4">
    <name type="scientific">Hexamita inflata</name>
    <dbReference type="NCBI Taxonomy" id="28002"/>
    <lineage>
        <taxon>Eukaryota</taxon>
        <taxon>Metamonada</taxon>
        <taxon>Diplomonadida</taxon>
        <taxon>Hexamitidae</taxon>
        <taxon>Hexamitinae</taxon>
        <taxon>Hexamita</taxon>
    </lineage>
</organism>
<dbReference type="Pfam" id="PF13589">
    <property type="entry name" value="HATPase_c_3"/>
    <property type="match status" value="1"/>
</dbReference>
<name>A0AA86UDS6_9EUKA</name>
<dbReference type="Gene3D" id="3.30.565.10">
    <property type="entry name" value="Histidine kinase-like ATPase, C-terminal domain"/>
    <property type="match status" value="1"/>
</dbReference>
<keyword evidence="2" id="KW-0227">DNA damage</keyword>
<dbReference type="SUPFAM" id="SSF55874">
    <property type="entry name" value="ATPase domain of HSP90 chaperone/DNA topoisomerase II/histidine kinase"/>
    <property type="match status" value="1"/>
</dbReference>
<dbReference type="InterPro" id="IPR013507">
    <property type="entry name" value="DNA_mismatch_S5_2-like"/>
</dbReference>
<dbReference type="Pfam" id="PF01119">
    <property type="entry name" value="DNA_mis_repair"/>
    <property type="match status" value="1"/>
</dbReference>
<evidence type="ECO:0000313" key="5">
    <source>
        <dbReference type="EMBL" id="CAL6007206.1"/>
    </source>
</evidence>
<dbReference type="InterPro" id="IPR020568">
    <property type="entry name" value="Ribosomal_Su5_D2-typ_SF"/>
</dbReference>
<dbReference type="AlphaFoldDB" id="A0AA86UDS6"/>
<reference evidence="4" key="1">
    <citation type="submission" date="2023-06" db="EMBL/GenBank/DDBJ databases">
        <authorList>
            <person name="Kurt Z."/>
        </authorList>
    </citation>
    <scope>NUCLEOTIDE SEQUENCE</scope>
</reference>
<dbReference type="InterPro" id="IPR036890">
    <property type="entry name" value="HATPase_C_sf"/>
</dbReference>
<evidence type="ECO:0000259" key="3">
    <source>
        <dbReference type="SMART" id="SM01340"/>
    </source>
</evidence>
<dbReference type="InterPro" id="IPR038973">
    <property type="entry name" value="MutL/Mlh/Pms-like"/>
</dbReference>
<dbReference type="GO" id="GO:0032389">
    <property type="term" value="C:MutLalpha complex"/>
    <property type="evidence" value="ECO:0007669"/>
    <property type="project" value="TreeGrafter"/>
</dbReference>